<dbReference type="AlphaFoldDB" id="A0A4U5P6W9"/>
<reference evidence="8" key="2">
    <citation type="journal article" date="2015" name="Genome Biol.">
        <title>Comparative genomics of Steinernema reveals deeply conserved gene regulatory networks.</title>
        <authorList>
            <person name="Dillman A.R."/>
            <person name="Macchietto M."/>
            <person name="Porter C.F."/>
            <person name="Rogers A."/>
            <person name="Williams B."/>
            <person name="Antoshechkin I."/>
            <person name="Lee M.M."/>
            <person name="Goodwin Z."/>
            <person name="Lu X."/>
            <person name="Lewis E.E."/>
            <person name="Goodrich-Blair H."/>
            <person name="Stock S.P."/>
            <person name="Adams B.J."/>
            <person name="Sternberg P.W."/>
            <person name="Mortazavi A."/>
        </authorList>
    </citation>
    <scope>NUCLEOTIDE SEQUENCE [LARGE SCALE GENOMIC DNA]</scope>
    <source>
        <strain evidence="8">ALL</strain>
    </source>
</reference>
<dbReference type="InterPro" id="IPR001275">
    <property type="entry name" value="DM_DNA-bd"/>
</dbReference>
<gene>
    <name evidence="8" type="ORF">L596_006785</name>
</gene>
<reference evidence="8" key="1">
    <citation type="submission" date="2013-11" db="EMBL/GenBank/DDBJ databases">
        <authorList>
            <person name="Sternberg P."/>
            <person name="Dillman A."/>
            <person name="Macchietto M."/>
        </authorList>
    </citation>
    <scope>NUCLEOTIDE SEQUENCE</scope>
    <source>
        <strain evidence="8">ALL</strain>
    </source>
</reference>
<comment type="caution">
    <text evidence="8">The sequence shown here is derived from an EMBL/GenBank/DDBJ whole genome shotgun (WGS) entry which is preliminary data.</text>
</comment>
<dbReference type="OrthoDB" id="5842031at2759"/>
<sequence>MIIVLTDEERFLMQRDDTTSSSGTTCSSPELDVVGSEDIAEESQNTATSPNNAGATANEKRYLCQRCLNHGEEYPRKGHKPYCQYARCECSDCIMVEKRRQLNNQLSQRRLDPNAVRAPPGKKVRDPKCALCSAHGIKEPLKGHKKVTCPFNGCGCNLCELVDNRRRLMARQIKLRRVQQKTKKQQEMNGDGESKTSPKPLVIRSKSPEVGILVEQKSSPPPMEELPTPIPVRPFQNQNLQINPLQLNLNLMAAAQLNLNQTQLLLPTQLNAQLANPLASLPQMPLAMPPAAPELAVSPFGAPANPQIQAIWAQAILNQLVNSRF</sequence>
<reference evidence="8" key="3">
    <citation type="journal article" date="2019" name="G3 (Bethesda)">
        <title>Hybrid Assembly of the Genome of the Entomopathogenic Nematode Steinernema carpocapsae Identifies the X-Chromosome.</title>
        <authorList>
            <person name="Serra L."/>
            <person name="Macchietto M."/>
            <person name="Macias-Munoz A."/>
            <person name="McGill C.J."/>
            <person name="Rodriguez I.M."/>
            <person name="Rodriguez B."/>
            <person name="Murad R."/>
            <person name="Mortazavi A."/>
        </authorList>
    </citation>
    <scope>NUCLEOTIDE SEQUENCE</scope>
    <source>
        <strain evidence="8">ALL</strain>
    </source>
</reference>
<evidence type="ECO:0000256" key="1">
    <source>
        <dbReference type="ARBA" id="ARBA00022723"/>
    </source>
</evidence>
<keyword evidence="2 5" id="KW-0862">Zinc</keyword>
<dbReference type="PANTHER" id="PTHR12322">
    <property type="entry name" value="DOUBLESEX AND MAB-3 RELATED TRANSCRIPTION FACTOR DMRT"/>
    <property type="match status" value="1"/>
</dbReference>
<dbReference type="Gene3D" id="4.10.1040.10">
    <property type="entry name" value="DM DNA-binding domain"/>
    <property type="match status" value="2"/>
</dbReference>
<dbReference type="GO" id="GO:0005634">
    <property type="term" value="C:nucleus"/>
    <property type="evidence" value="ECO:0007669"/>
    <property type="project" value="UniProtKB-SubCell"/>
</dbReference>
<dbReference type="InterPro" id="IPR026607">
    <property type="entry name" value="DMRT"/>
</dbReference>
<dbReference type="SMART" id="SM00301">
    <property type="entry name" value="DM"/>
    <property type="match status" value="2"/>
</dbReference>
<evidence type="ECO:0000256" key="4">
    <source>
        <dbReference type="ARBA" id="ARBA00023242"/>
    </source>
</evidence>
<feature type="DNA-binding region" description="DM" evidence="5">
    <location>
        <begin position="64"/>
        <end position="110"/>
    </location>
</feature>
<evidence type="ECO:0000259" key="7">
    <source>
        <dbReference type="PROSITE" id="PS50809"/>
    </source>
</evidence>
<evidence type="ECO:0000256" key="2">
    <source>
        <dbReference type="ARBA" id="ARBA00022833"/>
    </source>
</evidence>
<dbReference type="SUPFAM" id="SSF82927">
    <property type="entry name" value="Cysteine-rich DNA binding domain, (DM domain)"/>
    <property type="match status" value="2"/>
</dbReference>
<evidence type="ECO:0000256" key="5">
    <source>
        <dbReference type="PROSITE-ProRule" id="PRU00070"/>
    </source>
</evidence>
<dbReference type="Pfam" id="PF00751">
    <property type="entry name" value="DM"/>
    <property type="match status" value="2"/>
</dbReference>
<feature type="domain" description="DM" evidence="7">
    <location>
        <begin position="129"/>
        <end position="177"/>
    </location>
</feature>
<keyword evidence="1 5" id="KW-0479">Metal-binding</keyword>
<accession>A0A4U5P6W9</accession>
<feature type="DNA-binding region" description="DM" evidence="5">
    <location>
        <begin position="129"/>
        <end position="177"/>
    </location>
</feature>
<protein>
    <recommendedName>
        <fullName evidence="7">DM domain-containing protein</fullName>
    </recommendedName>
</protein>
<keyword evidence="4 5" id="KW-0539">Nucleus</keyword>
<dbReference type="PROSITE" id="PS40000">
    <property type="entry name" value="DM_1"/>
    <property type="match status" value="2"/>
</dbReference>
<organism evidence="8">
    <name type="scientific">Steinernema carpocapsae</name>
    <name type="common">Entomopathogenic nematode</name>
    <dbReference type="NCBI Taxonomy" id="34508"/>
    <lineage>
        <taxon>Eukaryota</taxon>
        <taxon>Metazoa</taxon>
        <taxon>Ecdysozoa</taxon>
        <taxon>Nematoda</taxon>
        <taxon>Chromadorea</taxon>
        <taxon>Rhabditida</taxon>
        <taxon>Tylenchina</taxon>
        <taxon>Panagrolaimomorpha</taxon>
        <taxon>Strongyloidoidea</taxon>
        <taxon>Steinernematidae</taxon>
        <taxon>Steinernema</taxon>
    </lineage>
</organism>
<dbReference type="GO" id="GO:0007548">
    <property type="term" value="P:sex differentiation"/>
    <property type="evidence" value="ECO:0007669"/>
    <property type="project" value="TreeGrafter"/>
</dbReference>
<evidence type="ECO:0000256" key="6">
    <source>
        <dbReference type="SAM" id="MobiDB-lite"/>
    </source>
</evidence>
<dbReference type="GO" id="GO:0000981">
    <property type="term" value="F:DNA-binding transcription factor activity, RNA polymerase II-specific"/>
    <property type="evidence" value="ECO:0007669"/>
    <property type="project" value="TreeGrafter"/>
</dbReference>
<dbReference type="GO" id="GO:0000978">
    <property type="term" value="F:RNA polymerase II cis-regulatory region sequence-specific DNA binding"/>
    <property type="evidence" value="ECO:0007669"/>
    <property type="project" value="TreeGrafter"/>
</dbReference>
<comment type="subcellular location">
    <subcellularLocation>
        <location evidence="5">Nucleus</location>
    </subcellularLocation>
</comment>
<evidence type="ECO:0000313" key="8">
    <source>
        <dbReference type="EMBL" id="TKR92066.1"/>
    </source>
</evidence>
<dbReference type="GO" id="GO:0046872">
    <property type="term" value="F:metal ion binding"/>
    <property type="evidence" value="ECO:0007669"/>
    <property type="project" value="UniProtKB-KW"/>
</dbReference>
<name>A0A4U5P6W9_STECR</name>
<dbReference type="STRING" id="34508.A0A4U5P6W9"/>
<dbReference type="PANTHER" id="PTHR12322:SF125">
    <property type="entry name" value="PROTEIN MALE ABNORMAL 3"/>
    <property type="match status" value="1"/>
</dbReference>
<keyword evidence="3 5" id="KW-0238">DNA-binding</keyword>
<dbReference type="EMBL" id="AZBU02000002">
    <property type="protein sequence ID" value="TKR92066.1"/>
    <property type="molecule type" value="Genomic_DNA"/>
</dbReference>
<proteinExistence type="predicted"/>
<evidence type="ECO:0000256" key="3">
    <source>
        <dbReference type="ARBA" id="ARBA00023125"/>
    </source>
</evidence>
<feature type="domain" description="DM" evidence="7">
    <location>
        <begin position="64"/>
        <end position="110"/>
    </location>
</feature>
<dbReference type="PROSITE" id="PS50809">
    <property type="entry name" value="DM_2"/>
    <property type="match status" value="2"/>
</dbReference>
<dbReference type="InterPro" id="IPR036407">
    <property type="entry name" value="DM_DNA-bd_sf"/>
</dbReference>
<feature type="region of interest" description="Disordered" evidence="6">
    <location>
        <begin position="177"/>
        <end position="201"/>
    </location>
</feature>